<dbReference type="Pfam" id="PF13012">
    <property type="entry name" value="MitMem_reg"/>
    <property type="match status" value="1"/>
</dbReference>
<feature type="domain" description="MPN" evidence="4">
    <location>
        <begin position="22"/>
        <end position="180"/>
    </location>
</feature>
<dbReference type="GO" id="GO:0003743">
    <property type="term" value="F:translation initiation factor activity"/>
    <property type="evidence" value="ECO:0007669"/>
    <property type="project" value="UniProtKB-KW"/>
</dbReference>
<name>A0A8H3YGD3_9TREE</name>
<dbReference type="GO" id="GO:0031369">
    <property type="term" value="F:translation initiation factor binding"/>
    <property type="evidence" value="ECO:0007669"/>
    <property type="project" value="InterPro"/>
</dbReference>
<evidence type="ECO:0000313" key="6">
    <source>
        <dbReference type="Proteomes" id="UP000620104"/>
    </source>
</evidence>
<dbReference type="PANTHER" id="PTHR10540">
    <property type="entry name" value="EUKARYOTIC TRANSLATION INITIATION FACTOR 3 SUBUNIT F-RELATED"/>
    <property type="match status" value="1"/>
</dbReference>
<dbReference type="EMBL" id="BLZA01000030">
    <property type="protein sequence ID" value="GHJ88720.1"/>
    <property type="molecule type" value="Genomic_DNA"/>
</dbReference>
<evidence type="ECO:0000256" key="3">
    <source>
        <dbReference type="ARBA" id="ARBA00022917"/>
    </source>
</evidence>
<dbReference type="AlphaFoldDB" id="A0A8H3YGD3"/>
<dbReference type="GO" id="GO:0071541">
    <property type="term" value="C:eukaryotic translation initiation factor 3 complex, eIF3m"/>
    <property type="evidence" value="ECO:0007669"/>
    <property type="project" value="TreeGrafter"/>
</dbReference>
<proteinExistence type="predicted"/>
<evidence type="ECO:0000313" key="5">
    <source>
        <dbReference type="EMBL" id="GHJ88720.1"/>
    </source>
</evidence>
<dbReference type="Proteomes" id="UP000620104">
    <property type="component" value="Unassembled WGS sequence"/>
</dbReference>
<evidence type="ECO:0000259" key="4">
    <source>
        <dbReference type="PROSITE" id="PS50249"/>
    </source>
</evidence>
<dbReference type="Gene3D" id="3.40.140.10">
    <property type="entry name" value="Cytidine Deaminase, domain 2"/>
    <property type="match status" value="1"/>
</dbReference>
<keyword evidence="3" id="KW-0648">Protein biosynthesis</keyword>
<dbReference type="InterPro" id="IPR027531">
    <property type="entry name" value="eIF3f"/>
</dbReference>
<keyword evidence="1" id="KW-0963">Cytoplasm</keyword>
<comment type="caution">
    <text evidence="5">The sequence shown here is derived from an EMBL/GenBank/DDBJ whole genome shotgun (WGS) entry which is preliminary data.</text>
</comment>
<keyword evidence="6" id="KW-1185">Reference proteome</keyword>
<dbReference type="Pfam" id="PF01398">
    <property type="entry name" value="JAB"/>
    <property type="match status" value="1"/>
</dbReference>
<sequence length="331" mass="35094">MSALYLDLPSTSATAPRAPARVTIHPSVLAQILDHHARRPTTDDSDLPTSRVIGTLLGVRHADTSAAAAGGVAELEIRSCFALPHSETESQVAVDMDYHKTMTELMGRVNGSGPHKEVIVGWYSSSAEINPYSALIHNFFAQETGPVAPAIHLTVDTEALTNGNAQGALAVKAYIAQQVGVNPKPENYIFLPVPCSVKYHLTEKAGLDLLVPGQQTTTPTISVPPLQTLSQSIQTLTQQISQIQSYVSQFTSSDTAASPSDIEVGKYLLEAVGRWKADAATAAGNAEDAAEGEDDDEAGVKRGLQDALSVSYLSALVRSQVELSARLNLLA</sequence>
<dbReference type="CDD" id="cd08064">
    <property type="entry name" value="MPN_eIF3f"/>
    <property type="match status" value="1"/>
</dbReference>
<dbReference type="SMART" id="SM00232">
    <property type="entry name" value="JAB_MPN"/>
    <property type="match status" value="1"/>
</dbReference>
<evidence type="ECO:0000256" key="1">
    <source>
        <dbReference type="ARBA" id="ARBA00022490"/>
    </source>
</evidence>
<keyword evidence="2" id="KW-0396">Initiation factor</keyword>
<dbReference type="GO" id="GO:0008237">
    <property type="term" value="F:metallopeptidase activity"/>
    <property type="evidence" value="ECO:0007669"/>
    <property type="project" value="InterPro"/>
</dbReference>
<dbReference type="PROSITE" id="PS50249">
    <property type="entry name" value="MPN"/>
    <property type="match status" value="1"/>
</dbReference>
<dbReference type="InterPro" id="IPR037518">
    <property type="entry name" value="MPN"/>
</dbReference>
<evidence type="ECO:0000256" key="2">
    <source>
        <dbReference type="ARBA" id="ARBA00022540"/>
    </source>
</evidence>
<gene>
    <name evidence="5" type="ORF">NliqN6_5122</name>
</gene>
<organism evidence="5 6">
    <name type="scientific">Naganishia liquefaciens</name>
    <dbReference type="NCBI Taxonomy" id="104408"/>
    <lineage>
        <taxon>Eukaryota</taxon>
        <taxon>Fungi</taxon>
        <taxon>Dikarya</taxon>
        <taxon>Basidiomycota</taxon>
        <taxon>Agaricomycotina</taxon>
        <taxon>Tremellomycetes</taxon>
        <taxon>Filobasidiales</taxon>
        <taxon>Filobasidiaceae</taxon>
        <taxon>Naganishia</taxon>
    </lineage>
</organism>
<protein>
    <recommendedName>
        <fullName evidence="4">MPN domain-containing protein</fullName>
    </recommendedName>
</protein>
<accession>A0A8H3YGD3</accession>
<reference evidence="5" key="1">
    <citation type="submission" date="2020-07" db="EMBL/GenBank/DDBJ databases">
        <title>Draft Genome Sequence of a Deep-Sea Yeast, Naganishia (Cryptococcus) liquefaciens strain N6.</title>
        <authorList>
            <person name="Han Y.W."/>
            <person name="Kajitani R."/>
            <person name="Morimoto H."/>
            <person name="Parhat M."/>
            <person name="Tsubouchi H."/>
            <person name="Bakenova O."/>
            <person name="Ogata M."/>
            <person name="Argunhan B."/>
            <person name="Aoki R."/>
            <person name="Kajiwara S."/>
            <person name="Itoh T."/>
            <person name="Iwasaki H."/>
        </authorList>
    </citation>
    <scope>NUCLEOTIDE SEQUENCE</scope>
    <source>
        <strain evidence="5">N6</strain>
    </source>
</reference>
<dbReference type="PANTHER" id="PTHR10540:SF6">
    <property type="entry name" value="EUKARYOTIC TRANSLATION INITIATION FACTOR 3 SUBUNIT F"/>
    <property type="match status" value="1"/>
</dbReference>
<dbReference type="InterPro" id="IPR000555">
    <property type="entry name" value="JAMM/MPN+_dom"/>
</dbReference>
<dbReference type="OrthoDB" id="25498at2759"/>
<dbReference type="InterPro" id="IPR024969">
    <property type="entry name" value="EIF3F/CSN6-like_C"/>
</dbReference>